<dbReference type="SMART" id="SM00028">
    <property type="entry name" value="TPR"/>
    <property type="match status" value="5"/>
</dbReference>
<dbReference type="SUPFAM" id="SSF48452">
    <property type="entry name" value="TPR-like"/>
    <property type="match status" value="2"/>
</dbReference>
<dbReference type="InterPro" id="IPR011990">
    <property type="entry name" value="TPR-like_helical_dom_sf"/>
</dbReference>
<dbReference type="InterPro" id="IPR001387">
    <property type="entry name" value="Cro/C1-type_HTH"/>
</dbReference>
<gene>
    <name evidence="4" type="ORF">H1191_02730</name>
</gene>
<evidence type="ECO:0000256" key="2">
    <source>
        <dbReference type="SAM" id="Coils"/>
    </source>
</evidence>
<organism evidence="4 5">
    <name type="scientific">Paenactinomyces guangxiensis</name>
    <dbReference type="NCBI Taxonomy" id="1490290"/>
    <lineage>
        <taxon>Bacteria</taxon>
        <taxon>Bacillati</taxon>
        <taxon>Bacillota</taxon>
        <taxon>Bacilli</taxon>
        <taxon>Bacillales</taxon>
        <taxon>Thermoactinomycetaceae</taxon>
        <taxon>Paenactinomyces</taxon>
    </lineage>
</organism>
<keyword evidence="1" id="KW-0802">TPR repeat</keyword>
<dbReference type="AlphaFoldDB" id="A0A7W1WNV8"/>
<dbReference type="InterPro" id="IPR010982">
    <property type="entry name" value="Lambda_DNA-bd_dom_sf"/>
</dbReference>
<dbReference type="Gene3D" id="1.25.40.10">
    <property type="entry name" value="Tetratricopeptide repeat domain"/>
    <property type="match status" value="2"/>
</dbReference>
<evidence type="ECO:0000313" key="5">
    <source>
        <dbReference type="Proteomes" id="UP000535491"/>
    </source>
</evidence>
<comment type="caution">
    <text evidence="4">The sequence shown here is derived from an EMBL/GenBank/DDBJ whole genome shotgun (WGS) entry which is preliminary data.</text>
</comment>
<dbReference type="CDD" id="cd00093">
    <property type="entry name" value="HTH_XRE"/>
    <property type="match status" value="1"/>
</dbReference>
<dbReference type="InterPro" id="IPR019734">
    <property type="entry name" value="TPR_rpt"/>
</dbReference>
<feature type="repeat" description="TPR" evidence="1">
    <location>
        <begin position="280"/>
        <end position="313"/>
    </location>
</feature>
<dbReference type="GO" id="GO:0003677">
    <property type="term" value="F:DNA binding"/>
    <property type="evidence" value="ECO:0007669"/>
    <property type="project" value="InterPro"/>
</dbReference>
<dbReference type="EMBL" id="JACEIQ010000001">
    <property type="protein sequence ID" value="MBA4493228.1"/>
    <property type="molecule type" value="Genomic_DNA"/>
</dbReference>
<sequence length="376" mass="44059">MDHRNNENLVRYIIRKVRKERGLRQGDLGNISAAVISLLESGKAPLEGETFEYMLKQLDLYPKEKLETAVEKEQEKMRELNLILQCIEAALDKGSHEVALKQLKKIKIEKFHPLAPSVYYLEGRYHYLKNDWNKSSKIFHHALDLVDKNNIAPPVNVLSYCYKDLSNGCFYQNDLQNALMYVNQGIEAFDKNKGRKEVIYRLYANKIQYLMKLSQHDHAAQILNDTWLDRSKIENISVVLNLYQFRAAIFRGREDFEKAIAICNEGIEIAVRYRIKKRHLDLLNILGTVYLKQTIYDKALQCFQIVLWMDEDNEYRRRKIDSLSNIGTLFINQTNWEQADDYLNKALKMGREVGRHLPIGKGTDYPWELFLFSTPT</sequence>
<dbReference type="SMART" id="SM00530">
    <property type="entry name" value="HTH_XRE"/>
    <property type="match status" value="1"/>
</dbReference>
<evidence type="ECO:0000256" key="1">
    <source>
        <dbReference type="PROSITE-ProRule" id="PRU00339"/>
    </source>
</evidence>
<feature type="domain" description="HTH cro/C1-type" evidence="3">
    <location>
        <begin position="13"/>
        <end position="65"/>
    </location>
</feature>
<accession>A0A7W1WNV8</accession>
<dbReference type="RefSeq" id="WP_181750427.1">
    <property type="nucleotide sequence ID" value="NZ_JACEIQ010000001.1"/>
</dbReference>
<name>A0A7W1WNV8_9BACL</name>
<proteinExistence type="predicted"/>
<dbReference type="PROSITE" id="PS50005">
    <property type="entry name" value="TPR"/>
    <property type="match status" value="1"/>
</dbReference>
<keyword evidence="2" id="KW-0175">Coiled coil</keyword>
<reference evidence="4 5" key="1">
    <citation type="submission" date="2020-07" db="EMBL/GenBank/DDBJ databases">
        <authorList>
            <person name="Feng H."/>
        </authorList>
    </citation>
    <scope>NUCLEOTIDE SEQUENCE [LARGE SCALE GENOMIC DNA]</scope>
    <source>
        <strain evidence="5">s-10</strain>
    </source>
</reference>
<dbReference type="SUPFAM" id="SSF47413">
    <property type="entry name" value="lambda repressor-like DNA-binding domains"/>
    <property type="match status" value="1"/>
</dbReference>
<feature type="coiled-coil region" evidence="2">
    <location>
        <begin position="63"/>
        <end position="90"/>
    </location>
</feature>
<protein>
    <recommendedName>
        <fullName evidence="3">HTH cro/C1-type domain-containing protein</fullName>
    </recommendedName>
</protein>
<keyword evidence="5" id="KW-1185">Reference proteome</keyword>
<evidence type="ECO:0000259" key="3">
    <source>
        <dbReference type="SMART" id="SM00530"/>
    </source>
</evidence>
<evidence type="ECO:0000313" key="4">
    <source>
        <dbReference type="EMBL" id="MBA4493228.1"/>
    </source>
</evidence>
<dbReference type="Proteomes" id="UP000535491">
    <property type="component" value="Unassembled WGS sequence"/>
</dbReference>